<name>A0A7C2K309_UNCW3</name>
<dbReference type="CDD" id="cd05233">
    <property type="entry name" value="SDR_c"/>
    <property type="match status" value="1"/>
</dbReference>
<dbReference type="NCBIfam" id="NF005559">
    <property type="entry name" value="PRK07231.1"/>
    <property type="match status" value="1"/>
</dbReference>
<dbReference type="PRINTS" id="PR00080">
    <property type="entry name" value="SDRFAMILY"/>
</dbReference>
<dbReference type="Pfam" id="PF13561">
    <property type="entry name" value="adh_short_C2"/>
    <property type="match status" value="1"/>
</dbReference>
<comment type="caution">
    <text evidence="3">The sequence shown here is derived from an EMBL/GenBank/DDBJ whole genome shotgun (WGS) entry which is preliminary data.</text>
</comment>
<dbReference type="InterPro" id="IPR036291">
    <property type="entry name" value="NAD(P)-bd_dom_sf"/>
</dbReference>
<dbReference type="InterPro" id="IPR002347">
    <property type="entry name" value="SDR_fam"/>
</dbReference>
<evidence type="ECO:0000256" key="2">
    <source>
        <dbReference type="ARBA" id="ARBA00023002"/>
    </source>
</evidence>
<dbReference type="EMBL" id="DSOL01000267">
    <property type="protein sequence ID" value="HEN28848.1"/>
    <property type="molecule type" value="Genomic_DNA"/>
</dbReference>
<dbReference type="GO" id="GO:0006633">
    <property type="term" value="P:fatty acid biosynthetic process"/>
    <property type="evidence" value="ECO:0007669"/>
    <property type="project" value="TreeGrafter"/>
</dbReference>
<reference evidence="3" key="1">
    <citation type="journal article" date="2020" name="mSystems">
        <title>Genome- and Community-Level Interaction Insights into Carbon Utilization and Element Cycling Functions of Hydrothermarchaeota in Hydrothermal Sediment.</title>
        <authorList>
            <person name="Zhou Z."/>
            <person name="Liu Y."/>
            <person name="Xu W."/>
            <person name="Pan J."/>
            <person name="Luo Z.H."/>
            <person name="Li M."/>
        </authorList>
    </citation>
    <scope>NUCLEOTIDE SEQUENCE [LARGE SCALE GENOMIC DNA]</scope>
    <source>
        <strain evidence="3">SpSt-34</strain>
    </source>
</reference>
<sequence>MLLKEKVSLITGGAKGIGKGIALKFSEEGSLCVIADVALDEAEKTVEEIKKRGGKAFFIPCDVTKIEDVKRTVEETIKKYEKIDILINNAGGMRTQPPPIEEISEEEWDLTIALNLKSQFLFCKFVVPIMKKRRYGKIINISSIGAVFPPAHCIHYNSAKAGVIGFTLDLAYALAPFNINVNAILPGPIKTFFYEPLRKFSDEKEREQFFNSLAKSEIPLQRIGTPEDIANAALFLASDLSSFITGALLPVAGGLPLKPFKF</sequence>
<proteinExistence type="inferred from homology"/>
<dbReference type="InterPro" id="IPR020904">
    <property type="entry name" value="Sc_DH/Rdtase_CS"/>
</dbReference>
<dbReference type="PRINTS" id="PR00081">
    <property type="entry name" value="GDHRDH"/>
</dbReference>
<dbReference type="PANTHER" id="PTHR42760">
    <property type="entry name" value="SHORT-CHAIN DEHYDROGENASES/REDUCTASES FAMILY MEMBER"/>
    <property type="match status" value="1"/>
</dbReference>
<dbReference type="PANTHER" id="PTHR42760:SF133">
    <property type="entry name" value="3-OXOACYL-[ACYL-CARRIER-PROTEIN] REDUCTASE"/>
    <property type="match status" value="1"/>
</dbReference>
<accession>A0A7C2K309</accession>
<evidence type="ECO:0000256" key="1">
    <source>
        <dbReference type="ARBA" id="ARBA00006484"/>
    </source>
</evidence>
<dbReference type="FunFam" id="3.40.50.720:FF:000084">
    <property type="entry name" value="Short-chain dehydrogenase reductase"/>
    <property type="match status" value="1"/>
</dbReference>
<gene>
    <name evidence="3" type="ORF">ENQ77_09450</name>
</gene>
<dbReference type="AlphaFoldDB" id="A0A7C2K309"/>
<protein>
    <submittedName>
        <fullName evidence="3">SDR family oxidoreductase</fullName>
    </submittedName>
</protein>
<dbReference type="SUPFAM" id="SSF51735">
    <property type="entry name" value="NAD(P)-binding Rossmann-fold domains"/>
    <property type="match status" value="1"/>
</dbReference>
<evidence type="ECO:0000313" key="3">
    <source>
        <dbReference type="EMBL" id="HEN28848.1"/>
    </source>
</evidence>
<dbReference type="PROSITE" id="PS00061">
    <property type="entry name" value="ADH_SHORT"/>
    <property type="match status" value="1"/>
</dbReference>
<keyword evidence="2" id="KW-0560">Oxidoreductase</keyword>
<organism evidence="3">
    <name type="scientific">candidate division WOR-3 bacterium</name>
    <dbReference type="NCBI Taxonomy" id="2052148"/>
    <lineage>
        <taxon>Bacteria</taxon>
        <taxon>Bacteria division WOR-3</taxon>
    </lineage>
</organism>
<comment type="similarity">
    <text evidence="1">Belongs to the short-chain dehydrogenases/reductases (SDR) family.</text>
</comment>
<dbReference type="GO" id="GO:0016616">
    <property type="term" value="F:oxidoreductase activity, acting on the CH-OH group of donors, NAD or NADP as acceptor"/>
    <property type="evidence" value="ECO:0007669"/>
    <property type="project" value="TreeGrafter"/>
</dbReference>
<dbReference type="Gene3D" id="3.40.50.720">
    <property type="entry name" value="NAD(P)-binding Rossmann-like Domain"/>
    <property type="match status" value="1"/>
</dbReference>
<dbReference type="GO" id="GO:0048038">
    <property type="term" value="F:quinone binding"/>
    <property type="evidence" value="ECO:0007669"/>
    <property type="project" value="TreeGrafter"/>
</dbReference>